<gene>
    <name evidence="6" type="ORF">BEK98_45365</name>
</gene>
<evidence type="ECO:0000259" key="5">
    <source>
        <dbReference type="Pfam" id="PF00724"/>
    </source>
</evidence>
<feature type="domain" description="NADH:flavin oxidoreductase/NADH oxidase N-terminal" evidence="5">
    <location>
        <begin position="5"/>
        <end position="332"/>
    </location>
</feature>
<evidence type="ECO:0000256" key="2">
    <source>
        <dbReference type="ARBA" id="ARBA00005979"/>
    </source>
</evidence>
<dbReference type="InterPro" id="IPR045247">
    <property type="entry name" value="Oye-like"/>
</dbReference>
<organism evidence="6 7">
    <name type="scientific">Streptomyces diastatochromogenes</name>
    <dbReference type="NCBI Taxonomy" id="42236"/>
    <lineage>
        <taxon>Bacteria</taxon>
        <taxon>Bacillati</taxon>
        <taxon>Actinomycetota</taxon>
        <taxon>Actinomycetes</taxon>
        <taxon>Kitasatosporales</taxon>
        <taxon>Streptomycetaceae</taxon>
        <taxon>Streptomyces</taxon>
    </lineage>
</organism>
<dbReference type="PANTHER" id="PTHR22893">
    <property type="entry name" value="NADH OXIDOREDUCTASE-RELATED"/>
    <property type="match status" value="1"/>
</dbReference>
<dbReference type="PANTHER" id="PTHR22893:SF91">
    <property type="entry name" value="NADPH DEHYDROGENASE 2-RELATED"/>
    <property type="match status" value="1"/>
</dbReference>
<dbReference type="FunFam" id="3.20.20.70:FF:000059">
    <property type="entry name" value="N-ethylmaleimide reductase, FMN-linked"/>
    <property type="match status" value="1"/>
</dbReference>
<dbReference type="AlphaFoldDB" id="A0A233RQZ8"/>
<evidence type="ECO:0000313" key="7">
    <source>
        <dbReference type="Proteomes" id="UP000215483"/>
    </source>
</evidence>
<comment type="similarity">
    <text evidence="2">Belongs to the NADH:flavin oxidoreductase/NADH oxidase family.</text>
</comment>
<dbReference type="GO" id="GO:0005829">
    <property type="term" value="C:cytosol"/>
    <property type="evidence" value="ECO:0007669"/>
    <property type="project" value="UniProtKB-ARBA"/>
</dbReference>
<accession>A0A233RQZ8</accession>
<keyword evidence="7" id="KW-1185">Reference proteome</keyword>
<dbReference type="Pfam" id="PF00724">
    <property type="entry name" value="Oxidored_FMN"/>
    <property type="match status" value="1"/>
</dbReference>
<dbReference type="CDD" id="cd02933">
    <property type="entry name" value="OYE_like_FMN"/>
    <property type="match status" value="1"/>
</dbReference>
<dbReference type="RefSeq" id="WP_167444456.1">
    <property type="nucleotide sequence ID" value="NZ_MCGQ01000110.1"/>
</dbReference>
<dbReference type="GO" id="GO:0016628">
    <property type="term" value="F:oxidoreductase activity, acting on the CH-CH group of donors, NAD or NADP as acceptor"/>
    <property type="evidence" value="ECO:0007669"/>
    <property type="project" value="UniProtKB-ARBA"/>
</dbReference>
<dbReference type="GO" id="GO:0010181">
    <property type="term" value="F:FMN binding"/>
    <property type="evidence" value="ECO:0007669"/>
    <property type="project" value="InterPro"/>
</dbReference>
<keyword evidence="3" id="KW-0560">Oxidoreductase</keyword>
<dbReference type="InterPro" id="IPR001155">
    <property type="entry name" value="OxRdtase_FMN_N"/>
</dbReference>
<name>A0A233RQZ8_STRDA</name>
<comment type="caution">
    <text evidence="6">The sequence shown here is derived from an EMBL/GenBank/DDBJ whole genome shotgun (WGS) entry which is preliminary data.</text>
</comment>
<dbReference type="EMBL" id="MCGQ01000110">
    <property type="protein sequence ID" value="OXY85818.1"/>
    <property type="molecule type" value="Genomic_DNA"/>
</dbReference>
<evidence type="ECO:0000256" key="1">
    <source>
        <dbReference type="ARBA" id="ARBA00001917"/>
    </source>
</evidence>
<reference evidence="6 7" key="1">
    <citation type="submission" date="2016-07" db="EMBL/GenBank/DDBJ databases">
        <title>Draft genome of Streptomyces diastatochromogenes.</title>
        <authorList>
            <person name="Podduturi R."/>
            <person name="Lukassen M.B."/>
            <person name="Clausen N."/>
            <person name="Nielsen J.L."/>
            <person name="Jorgensen N.O."/>
        </authorList>
    </citation>
    <scope>NUCLEOTIDE SEQUENCE [LARGE SCALE GENOMIC DNA]</scope>
    <source>
        <strain evidence="6 7">DSM 40608</strain>
    </source>
</reference>
<comment type="cofactor">
    <cofactor evidence="1">
        <name>FMN</name>
        <dbReference type="ChEBI" id="CHEBI:58210"/>
    </cofactor>
</comment>
<protein>
    <submittedName>
        <fullName evidence="6">Alkene reductase</fullName>
    </submittedName>
</protein>
<dbReference type="SUPFAM" id="SSF51395">
    <property type="entry name" value="FMN-linked oxidoreductases"/>
    <property type="match status" value="1"/>
</dbReference>
<dbReference type="InterPro" id="IPR013785">
    <property type="entry name" value="Aldolase_TIM"/>
</dbReference>
<dbReference type="Gene3D" id="3.20.20.70">
    <property type="entry name" value="Aldolase class I"/>
    <property type="match status" value="1"/>
</dbReference>
<evidence type="ECO:0000256" key="3">
    <source>
        <dbReference type="ARBA" id="ARBA00023002"/>
    </source>
</evidence>
<evidence type="ECO:0000256" key="4">
    <source>
        <dbReference type="SAM" id="MobiDB-lite"/>
    </source>
</evidence>
<feature type="region of interest" description="Disordered" evidence="4">
    <location>
        <begin position="331"/>
        <end position="350"/>
    </location>
</feature>
<dbReference type="Proteomes" id="UP000215483">
    <property type="component" value="Unassembled WGS sequence"/>
</dbReference>
<evidence type="ECO:0000313" key="6">
    <source>
        <dbReference type="EMBL" id="OXY85818.1"/>
    </source>
</evidence>
<sequence length="357" mass="38293">MSKAFEATELGGKSLANRIVMAPMTRSRAYGPGQSATDLMAEYYAQRADAGLIITEGTQPSVIGQGYPDTPGIHSEEQITAWRKVTDAVHAKGGVIYLQLMHTGRVGHPSLMGLTPVGPSPVQAKGQVYTPTGPQDFVTPQELTDDEIRETIADYATAARNAVEAGFDGVELHGANGYLIHQFLAPNSNTRTDAWGGSPEARIRFAVETAKAVADAIGADRTGFRISPANPYNDIDESDRTDVDATYTALVDALAPLNLAYLHQMEAPEVRDLTLRLRKAWPTTFILNPFTGMEPTGPEELKLVDDGTADLIAYGGLFLANPDLPTRLKQGGPFNTPDRATSFGGDHTGYTDYPALG</sequence>
<proteinExistence type="inferred from homology"/>